<keyword evidence="4" id="KW-0274">FAD</keyword>
<dbReference type="SUPFAM" id="SSF56176">
    <property type="entry name" value="FAD-binding/transporter-associated domain-like"/>
    <property type="match status" value="1"/>
</dbReference>
<dbReference type="GO" id="GO:0071949">
    <property type="term" value="F:FAD binding"/>
    <property type="evidence" value="ECO:0007669"/>
    <property type="project" value="InterPro"/>
</dbReference>
<feature type="chain" id="PRO_5041995298" description="FAD-binding PCMH-type domain-containing protein" evidence="6">
    <location>
        <begin position="22"/>
        <end position="561"/>
    </location>
</feature>
<evidence type="ECO:0000259" key="7">
    <source>
        <dbReference type="PROSITE" id="PS51387"/>
    </source>
</evidence>
<dbReference type="InterPro" id="IPR012951">
    <property type="entry name" value="BBE"/>
</dbReference>
<dbReference type="InterPro" id="IPR036318">
    <property type="entry name" value="FAD-bd_PCMH-like_sf"/>
</dbReference>
<evidence type="ECO:0000313" key="9">
    <source>
        <dbReference type="Proteomes" id="UP001212841"/>
    </source>
</evidence>
<dbReference type="PANTHER" id="PTHR42973">
    <property type="entry name" value="BINDING OXIDOREDUCTASE, PUTATIVE (AFU_ORTHOLOGUE AFUA_1G17690)-RELATED"/>
    <property type="match status" value="1"/>
</dbReference>
<gene>
    <name evidence="8" type="ORF">HK097_002756</name>
</gene>
<accession>A0AAD5SIN0</accession>
<dbReference type="InterPro" id="IPR016166">
    <property type="entry name" value="FAD-bd_PCMH"/>
</dbReference>
<dbReference type="AlphaFoldDB" id="A0AAD5SIN0"/>
<comment type="cofactor">
    <cofactor evidence="1">
        <name>FAD</name>
        <dbReference type="ChEBI" id="CHEBI:57692"/>
    </cofactor>
</comment>
<dbReference type="PROSITE" id="PS51387">
    <property type="entry name" value="FAD_PCMH"/>
    <property type="match status" value="1"/>
</dbReference>
<dbReference type="Pfam" id="PF01565">
    <property type="entry name" value="FAD_binding_4"/>
    <property type="match status" value="1"/>
</dbReference>
<keyword evidence="9" id="KW-1185">Reference proteome</keyword>
<dbReference type="Gene3D" id="3.40.462.20">
    <property type="match status" value="1"/>
</dbReference>
<dbReference type="InterPro" id="IPR016169">
    <property type="entry name" value="FAD-bd_PCMH_sub2"/>
</dbReference>
<dbReference type="InterPro" id="IPR006094">
    <property type="entry name" value="Oxid_FAD_bind_N"/>
</dbReference>
<evidence type="ECO:0000313" key="8">
    <source>
        <dbReference type="EMBL" id="KAJ3054065.1"/>
    </source>
</evidence>
<dbReference type="PANTHER" id="PTHR42973:SF39">
    <property type="entry name" value="FAD-BINDING PCMH-TYPE DOMAIN-CONTAINING PROTEIN"/>
    <property type="match status" value="1"/>
</dbReference>
<feature type="signal peptide" evidence="6">
    <location>
        <begin position="1"/>
        <end position="21"/>
    </location>
</feature>
<dbReference type="Gene3D" id="3.30.465.10">
    <property type="match status" value="1"/>
</dbReference>
<dbReference type="GO" id="GO:0016491">
    <property type="term" value="F:oxidoreductase activity"/>
    <property type="evidence" value="ECO:0007669"/>
    <property type="project" value="UniProtKB-KW"/>
</dbReference>
<keyword evidence="5" id="KW-0560">Oxidoreductase</keyword>
<proteinExistence type="inferred from homology"/>
<comment type="similarity">
    <text evidence="2">Belongs to the oxygen-dependent FAD-linked oxidoreductase family.</text>
</comment>
<keyword evidence="6" id="KW-0732">Signal</keyword>
<dbReference type="EMBL" id="JADGJD010000161">
    <property type="protein sequence ID" value="KAJ3054065.1"/>
    <property type="molecule type" value="Genomic_DNA"/>
</dbReference>
<organism evidence="8 9">
    <name type="scientific">Rhizophlyctis rosea</name>
    <dbReference type="NCBI Taxonomy" id="64517"/>
    <lineage>
        <taxon>Eukaryota</taxon>
        <taxon>Fungi</taxon>
        <taxon>Fungi incertae sedis</taxon>
        <taxon>Chytridiomycota</taxon>
        <taxon>Chytridiomycota incertae sedis</taxon>
        <taxon>Chytridiomycetes</taxon>
        <taxon>Rhizophlyctidales</taxon>
        <taxon>Rhizophlyctidaceae</taxon>
        <taxon>Rhizophlyctis</taxon>
    </lineage>
</organism>
<evidence type="ECO:0000256" key="2">
    <source>
        <dbReference type="ARBA" id="ARBA00005466"/>
    </source>
</evidence>
<feature type="domain" description="FAD-binding PCMH-type" evidence="7">
    <location>
        <begin position="81"/>
        <end position="255"/>
    </location>
</feature>
<evidence type="ECO:0000256" key="1">
    <source>
        <dbReference type="ARBA" id="ARBA00001974"/>
    </source>
</evidence>
<evidence type="ECO:0000256" key="5">
    <source>
        <dbReference type="ARBA" id="ARBA00023002"/>
    </source>
</evidence>
<sequence length="561" mass="61754">MLNFVPKAVVAALALSNAVAGVPSTYNPIRLFTPFHDDGAPPPPSLVSCLNRNIANASEILLWKNLTDPKYIFDSNKRVKRARAPLGILWVRNKEEVPKAIKCAVAAGVRPVARSGAHSYESLSALNETFIVDLSQYNEPILVDKKKHTVTLSAGARLGHLYAAIHTADPAYAFPAGTCATVGLGGHIAAGGNGLLGRKYGLAADNVVSALVVLASGETVKADAKTNSDLFYAIRGGGGGSYGIVVQWTLKLHKSPHHFIAAIDYPDPTQLDTIFPLYYKWSQNGLRKKNNINPRYNGFDISFQFNTFRENERMLVHWAPDSPSHTAADLDAILKSAGMINNPSVNASYGISPTKVSGVTANAWLDNGRVLNDTEAVAALQVSKYNTNGIGSSRSKSDYIRGKPSDAKITELTRKIKASFKKQWATLPDNSIFWQVEVYGGKFDEIHEDFNAFSHRKDVAFSMQYKISIPSAQIGNATHNAAADRWLFSFEDLLHEYASGDHYHGYVDLDVADISSYYGGRKRYAKLQKIKRKYDPQGIFWSDLQVPTWKGDIWYGEEWAH</sequence>
<keyword evidence="3" id="KW-0285">Flavoprotein</keyword>
<dbReference type="Proteomes" id="UP001212841">
    <property type="component" value="Unassembled WGS sequence"/>
</dbReference>
<name>A0AAD5SIN0_9FUNG</name>
<dbReference type="InterPro" id="IPR050416">
    <property type="entry name" value="FAD-linked_Oxidoreductase"/>
</dbReference>
<evidence type="ECO:0000256" key="6">
    <source>
        <dbReference type="SAM" id="SignalP"/>
    </source>
</evidence>
<reference evidence="8" key="1">
    <citation type="submission" date="2020-05" db="EMBL/GenBank/DDBJ databases">
        <title>Phylogenomic resolution of chytrid fungi.</title>
        <authorList>
            <person name="Stajich J.E."/>
            <person name="Amses K."/>
            <person name="Simmons R."/>
            <person name="Seto K."/>
            <person name="Myers J."/>
            <person name="Bonds A."/>
            <person name="Quandt C.A."/>
            <person name="Barry K."/>
            <person name="Liu P."/>
            <person name="Grigoriev I."/>
            <person name="Longcore J.E."/>
            <person name="James T.Y."/>
        </authorList>
    </citation>
    <scope>NUCLEOTIDE SEQUENCE</scope>
    <source>
        <strain evidence="8">JEL0318</strain>
    </source>
</reference>
<protein>
    <recommendedName>
        <fullName evidence="7">FAD-binding PCMH-type domain-containing protein</fullName>
    </recommendedName>
</protein>
<evidence type="ECO:0000256" key="4">
    <source>
        <dbReference type="ARBA" id="ARBA00022827"/>
    </source>
</evidence>
<comment type="caution">
    <text evidence="8">The sequence shown here is derived from an EMBL/GenBank/DDBJ whole genome shotgun (WGS) entry which is preliminary data.</text>
</comment>
<dbReference type="Pfam" id="PF08031">
    <property type="entry name" value="BBE"/>
    <property type="match status" value="1"/>
</dbReference>
<evidence type="ECO:0000256" key="3">
    <source>
        <dbReference type="ARBA" id="ARBA00022630"/>
    </source>
</evidence>